<name>A0A7G9RA10_9ACTN</name>
<feature type="region of interest" description="Disordered" evidence="1">
    <location>
        <begin position="32"/>
        <end position="86"/>
    </location>
</feature>
<gene>
    <name evidence="3" type="ORF">H9L09_18475</name>
</gene>
<proteinExistence type="predicted"/>
<evidence type="ECO:0000313" key="3">
    <source>
        <dbReference type="EMBL" id="QNN52435.1"/>
    </source>
</evidence>
<feature type="compositionally biased region" description="Low complexity" evidence="1">
    <location>
        <begin position="33"/>
        <end position="78"/>
    </location>
</feature>
<keyword evidence="4" id="KW-1185">Reference proteome</keyword>
<organism evidence="3 4">
    <name type="scientific">Nocardioides mesophilus</name>
    <dbReference type="NCBI Taxonomy" id="433659"/>
    <lineage>
        <taxon>Bacteria</taxon>
        <taxon>Bacillati</taxon>
        <taxon>Actinomycetota</taxon>
        <taxon>Actinomycetes</taxon>
        <taxon>Propionibacteriales</taxon>
        <taxon>Nocardioidaceae</taxon>
        <taxon>Nocardioides</taxon>
    </lineage>
</organism>
<dbReference type="KEGG" id="nmes:H9L09_18475"/>
<dbReference type="RefSeq" id="WP_187578277.1">
    <property type="nucleotide sequence ID" value="NZ_CP060713.1"/>
</dbReference>
<reference evidence="3 4" key="1">
    <citation type="submission" date="2020-08" db="EMBL/GenBank/DDBJ databases">
        <title>Genome sequence of Nocardioides mesophilus KACC 16243T.</title>
        <authorList>
            <person name="Hyun D.-W."/>
            <person name="Bae J.-W."/>
        </authorList>
    </citation>
    <scope>NUCLEOTIDE SEQUENCE [LARGE SCALE GENOMIC DNA]</scope>
    <source>
        <strain evidence="3 4">KACC 16243</strain>
    </source>
</reference>
<evidence type="ECO:0008006" key="5">
    <source>
        <dbReference type="Google" id="ProtNLM"/>
    </source>
</evidence>
<accession>A0A7G9RA10</accession>
<evidence type="ECO:0000313" key="4">
    <source>
        <dbReference type="Proteomes" id="UP000515947"/>
    </source>
</evidence>
<keyword evidence="2" id="KW-0732">Signal</keyword>
<dbReference type="EMBL" id="CP060713">
    <property type="protein sequence ID" value="QNN52435.1"/>
    <property type="molecule type" value="Genomic_DNA"/>
</dbReference>
<feature type="chain" id="PRO_5038341168" description="Sensor domain-containing protein" evidence="2">
    <location>
        <begin position="23"/>
        <end position="272"/>
    </location>
</feature>
<protein>
    <recommendedName>
        <fullName evidence="5">Sensor domain-containing protein</fullName>
    </recommendedName>
</protein>
<evidence type="ECO:0000256" key="1">
    <source>
        <dbReference type="SAM" id="MobiDB-lite"/>
    </source>
</evidence>
<evidence type="ECO:0000256" key="2">
    <source>
        <dbReference type="SAM" id="SignalP"/>
    </source>
</evidence>
<feature type="signal peptide" evidence="2">
    <location>
        <begin position="1"/>
        <end position="22"/>
    </location>
</feature>
<sequence length="272" mass="28275">MTRRSARILLPALLLGAVTAVAGCDAASVEISTEGTGTTREPTPATSPEESAAASRTAEPPVASSSPAAPTSSAAAVATPPPPASVPPAAAPVDLLLPAPQLPGFNDEFFWTAGRTRASEPRELAGTCHKVPLTSIGALDVRHRSYEPPTGSVSTASELVAEFADPKTAWRAYQTLLAWHDSCAQRLGDYPRADVGAVQQVSVPRGSAGWFLLTYGPIGDEPDVMAHDAQGLALVGRRVVVLEMALYGPSYDYPAGQEPMVEAVRRAAARVA</sequence>
<dbReference type="AlphaFoldDB" id="A0A7G9RA10"/>
<dbReference type="PROSITE" id="PS51257">
    <property type="entry name" value="PROKAR_LIPOPROTEIN"/>
    <property type="match status" value="1"/>
</dbReference>
<dbReference type="Proteomes" id="UP000515947">
    <property type="component" value="Chromosome"/>
</dbReference>